<accession>A0A0F2MDG9</accession>
<name>A0A0F2MDG9_SPOSC</name>
<protein>
    <submittedName>
        <fullName evidence="2">Brct domain containing protein</fullName>
    </submittedName>
</protein>
<dbReference type="RefSeq" id="XP_016588862.1">
    <property type="nucleotide sequence ID" value="XM_016729601.1"/>
</dbReference>
<dbReference type="Gene3D" id="3.40.50.10190">
    <property type="entry name" value="BRCT domain"/>
    <property type="match status" value="1"/>
</dbReference>
<dbReference type="InterPro" id="IPR036420">
    <property type="entry name" value="BRCT_dom_sf"/>
</dbReference>
<dbReference type="GeneID" id="27664878"/>
<gene>
    <name evidence="2" type="ORF">SPSK_02734</name>
</gene>
<comment type="caution">
    <text evidence="2">The sequence shown here is derived from an EMBL/GenBank/DDBJ whole genome shotgun (WGS) entry which is preliminary data.</text>
</comment>
<feature type="domain" description="BRCT" evidence="1">
    <location>
        <begin position="14"/>
        <end position="117"/>
    </location>
</feature>
<dbReference type="KEGG" id="ssck:SPSK_02734"/>
<reference evidence="2 3" key="2">
    <citation type="journal article" date="2015" name="Eukaryot. Cell">
        <title>Asexual propagation of a virulent clone complex in a human and feline outbreak of sporotrichosis.</title>
        <authorList>
            <person name="Teixeira Mde M."/>
            <person name="Rodrigues A.M."/>
            <person name="Tsui C.K."/>
            <person name="de Almeida L.G."/>
            <person name="Van Diepeningen A.D."/>
            <person name="van den Ende B.G."/>
            <person name="Fernandes G.F."/>
            <person name="Kano R."/>
            <person name="Hamelin R.C."/>
            <person name="Lopes-Bezerra L.M."/>
            <person name="Vasconcelos A.T."/>
            <person name="de Hoog S."/>
            <person name="de Camargo Z.P."/>
            <person name="Felipe M.S."/>
        </authorList>
    </citation>
    <scope>NUCLEOTIDE SEQUENCE [LARGE SCALE GENOMIC DNA]</scope>
    <source>
        <strain evidence="2 3">1099-18</strain>
    </source>
</reference>
<dbReference type="OrthoDB" id="342264at2759"/>
<dbReference type="EMBL" id="AXCR01000006">
    <property type="protein sequence ID" value="KJR86186.1"/>
    <property type="molecule type" value="Genomic_DNA"/>
</dbReference>
<organism evidence="2 3">
    <name type="scientific">Sporothrix schenckii 1099-18</name>
    <dbReference type="NCBI Taxonomy" id="1397361"/>
    <lineage>
        <taxon>Eukaryota</taxon>
        <taxon>Fungi</taxon>
        <taxon>Dikarya</taxon>
        <taxon>Ascomycota</taxon>
        <taxon>Pezizomycotina</taxon>
        <taxon>Sordariomycetes</taxon>
        <taxon>Sordariomycetidae</taxon>
        <taxon>Ophiostomatales</taxon>
        <taxon>Ophiostomataceae</taxon>
        <taxon>Sporothrix</taxon>
    </lineage>
</organism>
<dbReference type="PROSITE" id="PS50172">
    <property type="entry name" value="BRCT"/>
    <property type="match status" value="1"/>
</dbReference>
<dbReference type="VEuPathDB" id="FungiDB:SPSK_02734"/>
<dbReference type="InterPro" id="IPR001357">
    <property type="entry name" value="BRCT_dom"/>
</dbReference>
<sequence>MSLSAPATSSRTKPKTRILRDVTVAIAGHLGSGWSDADVARWTAYNGGRFVATMTPDNEQGVTHLLCSREEYAKPKKQRCANLKLALEAKTVRILLRDWLEDSLHRRRRRPERNYLLTTVARRDAAHAAAPTTSARQERLAALRERGRREGEAFVDSSLYRLYRDSTGFAYRVTLRRDHAAAGVWGERYVLHLFESFAQPPLYWFAARHYKSRMHTQPRTFRPSATCQLFGTAFGQFCGFFHKKTGVA</sequence>
<dbReference type="SUPFAM" id="SSF52113">
    <property type="entry name" value="BRCT domain"/>
    <property type="match status" value="1"/>
</dbReference>
<dbReference type="Proteomes" id="UP000033710">
    <property type="component" value="Unassembled WGS sequence"/>
</dbReference>
<evidence type="ECO:0000313" key="3">
    <source>
        <dbReference type="Proteomes" id="UP000033710"/>
    </source>
</evidence>
<evidence type="ECO:0000313" key="2">
    <source>
        <dbReference type="EMBL" id="KJR86186.1"/>
    </source>
</evidence>
<evidence type="ECO:0000259" key="1">
    <source>
        <dbReference type="PROSITE" id="PS50172"/>
    </source>
</evidence>
<reference evidence="2 3" key="1">
    <citation type="journal article" date="2014" name="BMC Genomics">
        <title>Comparative genomics of the major fungal agents of human and animal Sporotrichosis: Sporothrix schenckii and Sporothrix brasiliensis.</title>
        <authorList>
            <person name="Teixeira M.M."/>
            <person name="de Almeida L.G."/>
            <person name="Kubitschek-Barreira P."/>
            <person name="Alves F.L."/>
            <person name="Kioshima E.S."/>
            <person name="Abadio A.K."/>
            <person name="Fernandes L."/>
            <person name="Derengowski L.S."/>
            <person name="Ferreira K.S."/>
            <person name="Souza R.C."/>
            <person name="Ruiz J.C."/>
            <person name="de Andrade N.C."/>
            <person name="Paes H.C."/>
            <person name="Nicola A.M."/>
            <person name="Albuquerque P."/>
            <person name="Gerber A.L."/>
            <person name="Martins V.P."/>
            <person name="Peconick L.D."/>
            <person name="Neto A.V."/>
            <person name="Chaucanez C.B."/>
            <person name="Silva P.A."/>
            <person name="Cunha O.L."/>
            <person name="de Oliveira F.F."/>
            <person name="dos Santos T.C."/>
            <person name="Barros A.L."/>
            <person name="Soares M.A."/>
            <person name="de Oliveira L.M."/>
            <person name="Marini M.M."/>
            <person name="Villalobos-Duno H."/>
            <person name="Cunha M.M."/>
            <person name="de Hoog S."/>
            <person name="da Silveira J.F."/>
            <person name="Henrissat B."/>
            <person name="Nino-Vega G.A."/>
            <person name="Cisalpino P.S."/>
            <person name="Mora-Montes H.M."/>
            <person name="Almeida S.R."/>
            <person name="Stajich J.E."/>
            <person name="Lopes-Bezerra L.M."/>
            <person name="Vasconcelos A.T."/>
            <person name="Felipe M.S."/>
        </authorList>
    </citation>
    <scope>NUCLEOTIDE SEQUENCE [LARGE SCALE GENOMIC DNA]</scope>
    <source>
        <strain evidence="2 3">1099-18</strain>
    </source>
</reference>
<dbReference type="AlphaFoldDB" id="A0A0F2MDG9"/>
<proteinExistence type="predicted"/>